<comment type="caution">
    <text evidence="1">The sequence shown here is derived from an EMBL/GenBank/DDBJ whole genome shotgun (WGS) entry which is preliminary data.</text>
</comment>
<sequence length="58" mass="6386">MIMVSMIESSSWDQITAYAAKNRMQMALGAIDVEESMVVEANGDYQQKMAIEANDPAT</sequence>
<evidence type="ECO:0000313" key="2">
    <source>
        <dbReference type="Proteomes" id="UP000265520"/>
    </source>
</evidence>
<dbReference type="Proteomes" id="UP000265520">
    <property type="component" value="Unassembled WGS sequence"/>
</dbReference>
<evidence type="ECO:0000313" key="1">
    <source>
        <dbReference type="EMBL" id="MCI83650.1"/>
    </source>
</evidence>
<proteinExistence type="predicted"/>
<organism evidence="1 2">
    <name type="scientific">Trifolium medium</name>
    <dbReference type="NCBI Taxonomy" id="97028"/>
    <lineage>
        <taxon>Eukaryota</taxon>
        <taxon>Viridiplantae</taxon>
        <taxon>Streptophyta</taxon>
        <taxon>Embryophyta</taxon>
        <taxon>Tracheophyta</taxon>
        <taxon>Spermatophyta</taxon>
        <taxon>Magnoliopsida</taxon>
        <taxon>eudicotyledons</taxon>
        <taxon>Gunneridae</taxon>
        <taxon>Pentapetalae</taxon>
        <taxon>rosids</taxon>
        <taxon>fabids</taxon>
        <taxon>Fabales</taxon>
        <taxon>Fabaceae</taxon>
        <taxon>Papilionoideae</taxon>
        <taxon>50 kb inversion clade</taxon>
        <taxon>NPAAA clade</taxon>
        <taxon>Hologalegina</taxon>
        <taxon>IRL clade</taxon>
        <taxon>Trifolieae</taxon>
        <taxon>Trifolium</taxon>
    </lineage>
</organism>
<dbReference type="AlphaFoldDB" id="A0A392VAY9"/>
<accession>A0A392VAY9</accession>
<reference evidence="1 2" key="1">
    <citation type="journal article" date="2018" name="Front. Plant Sci.">
        <title>Red Clover (Trifolium pratense) and Zigzag Clover (T. medium) - A Picture of Genomic Similarities and Differences.</title>
        <authorList>
            <person name="Dluhosova J."/>
            <person name="Istvanek J."/>
            <person name="Nedelnik J."/>
            <person name="Repkova J."/>
        </authorList>
    </citation>
    <scope>NUCLEOTIDE SEQUENCE [LARGE SCALE GENOMIC DNA]</scope>
    <source>
        <strain evidence="2">cv. 10/8</strain>
        <tissue evidence="1">Leaf</tissue>
    </source>
</reference>
<dbReference type="EMBL" id="LXQA011072076">
    <property type="protein sequence ID" value="MCI83650.1"/>
    <property type="molecule type" value="Genomic_DNA"/>
</dbReference>
<protein>
    <submittedName>
        <fullName evidence="1">Uncharacterized protein</fullName>
    </submittedName>
</protein>
<keyword evidence="2" id="KW-1185">Reference proteome</keyword>
<name>A0A392VAY9_9FABA</name>
<feature type="non-terminal residue" evidence="1">
    <location>
        <position position="58"/>
    </location>
</feature>